<protein>
    <submittedName>
        <fullName evidence="1">Uncharacterized protein</fullName>
    </submittedName>
</protein>
<evidence type="ECO:0000313" key="2">
    <source>
        <dbReference type="Proteomes" id="UP000232883"/>
    </source>
</evidence>
<name>A0A2K8YXI2_9BACT</name>
<dbReference type="RefSeq" id="WP_100988063.1">
    <property type="nucleotide sequence ID" value="NZ_CP025096.1"/>
</dbReference>
<gene>
    <name evidence="1" type="ORF">CWM47_11235</name>
</gene>
<dbReference type="KEGG" id="spir:CWM47_11235"/>
<sequence length="107" mass="12276">MDPQQEKWIKDVLASTQGIQRPEPSSFLFAKIRDRLNVPQRPVYVPARTVWLAAASFALLALLNWQLTTQRVSAPTNREAELNTVVTEMQLYPASNQLYDVWNGQNY</sequence>
<dbReference type="OrthoDB" id="964016at2"/>
<dbReference type="EMBL" id="CP025096">
    <property type="protein sequence ID" value="AUD02346.1"/>
    <property type="molecule type" value="Genomic_DNA"/>
</dbReference>
<accession>A0A2K8YXI2</accession>
<dbReference type="AlphaFoldDB" id="A0A2K8YXI2"/>
<organism evidence="1 2">
    <name type="scientific">Spirosoma pollinicola</name>
    <dbReference type="NCBI Taxonomy" id="2057025"/>
    <lineage>
        <taxon>Bacteria</taxon>
        <taxon>Pseudomonadati</taxon>
        <taxon>Bacteroidota</taxon>
        <taxon>Cytophagia</taxon>
        <taxon>Cytophagales</taxon>
        <taxon>Cytophagaceae</taxon>
        <taxon>Spirosoma</taxon>
    </lineage>
</organism>
<keyword evidence="2" id="KW-1185">Reference proteome</keyword>
<dbReference type="Proteomes" id="UP000232883">
    <property type="component" value="Chromosome"/>
</dbReference>
<proteinExistence type="predicted"/>
<evidence type="ECO:0000313" key="1">
    <source>
        <dbReference type="EMBL" id="AUD02346.1"/>
    </source>
</evidence>
<reference evidence="1 2" key="1">
    <citation type="submission" date="2017-11" db="EMBL/GenBank/DDBJ databases">
        <title>Taxonomic description and genome sequences of Spirosoma HA7 sp. nov., isolated from pollen microhabitat of Corylus avellana.</title>
        <authorList>
            <person name="Ambika Manirajan B."/>
            <person name="Suarez C."/>
            <person name="Ratering S."/>
            <person name="Geissler-Plaum R."/>
            <person name="Cardinale M."/>
            <person name="Sylvia S."/>
        </authorList>
    </citation>
    <scope>NUCLEOTIDE SEQUENCE [LARGE SCALE GENOMIC DNA]</scope>
    <source>
        <strain evidence="1 2">HA7</strain>
    </source>
</reference>